<dbReference type="FunFam" id="3.30.830.10:FF:000003">
    <property type="entry name" value="Insulin-degrading enzyme"/>
    <property type="match status" value="1"/>
</dbReference>
<dbReference type="PROSITE" id="PS00143">
    <property type="entry name" value="INSULINASE"/>
    <property type="match status" value="1"/>
</dbReference>
<name>A0A2Z6R1A9_9GLOM</name>
<gene>
    <name evidence="13" type="ORF">RCL2_000250700</name>
    <name evidence="12" type="ORF">RclHR1_01290010</name>
</gene>
<evidence type="ECO:0000313" key="12">
    <source>
        <dbReference type="EMBL" id="GBB86466.1"/>
    </source>
</evidence>
<feature type="domain" description="Peptidase M16 C-terminal" evidence="9">
    <location>
        <begin position="213"/>
        <end position="390"/>
    </location>
</feature>
<dbReference type="GO" id="GO:0046872">
    <property type="term" value="F:metal ion binding"/>
    <property type="evidence" value="ECO:0007669"/>
    <property type="project" value="UniProtKB-KW"/>
</dbReference>
<dbReference type="Pfam" id="PF22456">
    <property type="entry name" value="PqqF-like_C_4"/>
    <property type="match status" value="1"/>
</dbReference>
<dbReference type="GO" id="GO:0005739">
    <property type="term" value="C:mitochondrion"/>
    <property type="evidence" value="ECO:0007669"/>
    <property type="project" value="TreeGrafter"/>
</dbReference>
<dbReference type="InterPro" id="IPR050626">
    <property type="entry name" value="Peptidase_M16"/>
</dbReference>
<dbReference type="InterPro" id="IPR001431">
    <property type="entry name" value="Pept_M16_Zn_BS"/>
</dbReference>
<organism evidence="12 14">
    <name type="scientific">Rhizophagus clarus</name>
    <dbReference type="NCBI Taxonomy" id="94130"/>
    <lineage>
        <taxon>Eukaryota</taxon>
        <taxon>Fungi</taxon>
        <taxon>Fungi incertae sedis</taxon>
        <taxon>Mucoromycota</taxon>
        <taxon>Glomeromycotina</taxon>
        <taxon>Glomeromycetes</taxon>
        <taxon>Glomerales</taxon>
        <taxon>Glomeraceae</taxon>
        <taxon>Rhizophagus</taxon>
    </lineage>
</organism>
<keyword evidence="6" id="KW-0482">Metalloprotease</keyword>
<dbReference type="EMBL" id="BLAL01000013">
    <property type="protein sequence ID" value="GES75053.1"/>
    <property type="molecule type" value="Genomic_DNA"/>
</dbReference>
<dbReference type="GO" id="GO:0004222">
    <property type="term" value="F:metalloendopeptidase activity"/>
    <property type="evidence" value="ECO:0007669"/>
    <property type="project" value="InterPro"/>
</dbReference>
<dbReference type="Proteomes" id="UP000247702">
    <property type="component" value="Unassembled WGS sequence"/>
</dbReference>
<evidence type="ECO:0000256" key="7">
    <source>
        <dbReference type="RuleBase" id="RU004447"/>
    </source>
</evidence>
<evidence type="ECO:0000256" key="3">
    <source>
        <dbReference type="ARBA" id="ARBA00022723"/>
    </source>
</evidence>
<dbReference type="FunFam" id="3.30.830.10:FF:000005">
    <property type="entry name" value="nardilysin isoform X1"/>
    <property type="match status" value="1"/>
</dbReference>
<evidence type="ECO:0000256" key="2">
    <source>
        <dbReference type="ARBA" id="ARBA00022670"/>
    </source>
</evidence>
<evidence type="ECO:0000259" key="10">
    <source>
        <dbReference type="Pfam" id="PF16187"/>
    </source>
</evidence>
<keyword evidence="3" id="KW-0479">Metal-binding</keyword>
<protein>
    <submittedName>
        <fullName evidence="13">A-pheromone processing metallopeptidase Ste23</fullName>
    </submittedName>
</protein>
<evidence type="ECO:0000256" key="4">
    <source>
        <dbReference type="ARBA" id="ARBA00022801"/>
    </source>
</evidence>
<dbReference type="InterPro" id="IPR011765">
    <property type="entry name" value="Pept_M16_N"/>
</dbReference>
<dbReference type="SUPFAM" id="SSF63411">
    <property type="entry name" value="LuxS/MPP-like metallohydrolase"/>
    <property type="match status" value="4"/>
</dbReference>
<evidence type="ECO:0000256" key="1">
    <source>
        <dbReference type="ARBA" id="ARBA00007261"/>
    </source>
</evidence>
<feature type="domain" description="Coenzyme PQQ synthesis protein F-like C-terminal lobe" evidence="11">
    <location>
        <begin position="784"/>
        <end position="881"/>
    </location>
</feature>
<comment type="similarity">
    <text evidence="1 7">Belongs to the peptidase M16 family.</text>
</comment>
<feature type="domain" description="Peptidase M16 middle/third" evidence="10">
    <location>
        <begin position="396"/>
        <end position="677"/>
    </location>
</feature>
<keyword evidence="2" id="KW-0645">Protease</keyword>
<keyword evidence="4" id="KW-0378">Hydrolase</keyword>
<dbReference type="GO" id="GO:0051603">
    <property type="term" value="P:proteolysis involved in protein catabolic process"/>
    <property type="evidence" value="ECO:0007669"/>
    <property type="project" value="TreeGrafter"/>
</dbReference>
<reference evidence="12 14" key="1">
    <citation type="submission" date="2017-11" db="EMBL/GenBank/DDBJ databases">
        <title>The genome of Rhizophagus clarus HR1 reveals common genetic basis of auxotrophy among arbuscular mycorrhizal fungi.</title>
        <authorList>
            <person name="Kobayashi Y."/>
        </authorList>
    </citation>
    <scope>NUCLEOTIDE SEQUENCE [LARGE SCALE GENOMIC DNA]</scope>
    <source>
        <strain evidence="12 14">HR1</strain>
    </source>
</reference>
<dbReference type="Gene3D" id="3.30.830.10">
    <property type="entry name" value="Metalloenzyme, LuxS/M16 peptidase-like"/>
    <property type="match status" value="4"/>
</dbReference>
<evidence type="ECO:0000256" key="6">
    <source>
        <dbReference type="ARBA" id="ARBA00023049"/>
    </source>
</evidence>
<keyword evidence="5" id="KW-0862">Zinc</keyword>
<dbReference type="GO" id="GO:0005829">
    <property type="term" value="C:cytosol"/>
    <property type="evidence" value="ECO:0007669"/>
    <property type="project" value="TreeGrafter"/>
</dbReference>
<sequence length="1001" mass="115993">MATTASFKNLPPNFTISEDESHAVLSVPIEQSDNDDRSYKLIRLSNELEALLIHDADTDKSSASLDVRVGNFCDPDGLLGLAHFCEHLLFMGTEKYPKENEYTDYLSQHNGNANAYTGANSTNYHFGVGHEFLEGALDRFAQFFVAPLFDPNCVDREICAVDSESKKNLQLDVWKLGQLEKSLSNPNHPYSRFGVGNLETLKENPIKQGLNIRDELIKFHEKYYSANIMKLVVLGRESLDQLTQWVVEKFSTIKNKSIPVPTFDGHPLTENELSRQVFAKPVKDLRRLKMKFPFPDLRSLYRFKPASYLSHLIGHEGSGSLLTLLKKKGWVNFLYASYQENIGFGFFVVLLELTESGLANYEDVVVHVFQYIEMLKQVGVQEWIYHEIKKLREISFRFREKYLPIRYTINLSTIMQSPCPREWILSSSLIREFDPKLINELLDLLRPDNFILGLISQSFTGLDQKEKWYGTEYKIEPLSDKLIQALKDITTHPELKIRTPNEFIPTDFETNKTEILTPAKRPDIIKNTKISRLWYKKDDVFWVPKANIFILLKSPLAYATPLYHVKTQLYSALVKDALNEYLYDAELAGVGYDIDFQIQGLSILISGYNDKLPVLLEKIILKMRNFKVDPERFLLIKEIIQRSYKNSLLDSPYQHSGYYLSYLMTDRMWLNEEKLEALEGVKYEDIEIFYPKLLDQLYIETLIHGNILKENAIKISQQIEEIVQPKALIPSQLSSSRSIIIPKGKKFTYQRDVYDSNNVNSAVEYYIQICDFTNRDLRAKSSIVSHISHEPCFDQLRTKEQLGYLVFCGLRLGAGSTGLRIRVQSEKDTVHLENRIENFLHKFQTTIEDMSEEEYQTRIQSLISKKLEKPKNLSQETNRHWGQIELGFYDFEQNEKDVEVIRKVSKHDLLEFYKTFINPDSPRYKKLSVHLRSQKLNKSNDIANEEKKGDDEEVKSEELELELELKDYNEIINDMVLWKSRMNLGPAATPVDDIISKASVI</sequence>
<dbReference type="GO" id="GO:0043171">
    <property type="term" value="P:peptide catabolic process"/>
    <property type="evidence" value="ECO:0007669"/>
    <property type="project" value="TreeGrafter"/>
</dbReference>
<dbReference type="PANTHER" id="PTHR43690">
    <property type="entry name" value="NARDILYSIN"/>
    <property type="match status" value="1"/>
</dbReference>
<evidence type="ECO:0000259" key="8">
    <source>
        <dbReference type="Pfam" id="PF00675"/>
    </source>
</evidence>
<evidence type="ECO:0000259" key="9">
    <source>
        <dbReference type="Pfam" id="PF05193"/>
    </source>
</evidence>
<dbReference type="EMBL" id="BEXD01000324">
    <property type="protein sequence ID" value="GBB86466.1"/>
    <property type="molecule type" value="Genomic_DNA"/>
</dbReference>
<dbReference type="InterPro" id="IPR054734">
    <property type="entry name" value="PqqF-like_C_4"/>
</dbReference>
<dbReference type="OrthoDB" id="952271at2759"/>
<keyword evidence="14" id="KW-1185">Reference proteome</keyword>
<dbReference type="FunFam" id="3.30.830.10:FF:000004">
    <property type="entry name" value="Putative insulin-degrading enzyme"/>
    <property type="match status" value="1"/>
</dbReference>
<evidence type="ECO:0000259" key="11">
    <source>
        <dbReference type="Pfam" id="PF22456"/>
    </source>
</evidence>
<evidence type="ECO:0000256" key="5">
    <source>
        <dbReference type="ARBA" id="ARBA00022833"/>
    </source>
</evidence>
<reference evidence="13" key="2">
    <citation type="submission" date="2019-10" db="EMBL/GenBank/DDBJ databases">
        <title>Conservation and host-specific expression of non-tandemly repeated heterogenous ribosome RNA gene in arbuscular mycorrhizal fungi.</title>
        <authorList>
            <person name="Maeda T."/>
            <person name="Kobayashi Y."/>
            <person name="Nakagawa T."/>
            <person name="Ezawa T."/>
            <person name="Yamaguchi K."/>
            <person name="Bino T."/>
            <person name="Nishimoto Y."/>
            <person name="Shigenobu S."/>
            <person name="Kawaguchi M."/>
        </authorList>
    </citation>
    <scope>NUCLEOTIDE SEQUENCE</scope>
    <source>
        <strain evidence="13">HR1</strain>
    </source>
</reference>
<dbReference type="Pfam" id="PF05193">
    <property type="entry name" value="Peptidase_M16_C"/>
    <property type="match status" value="1"/>
</dbReference>
<feature type="domain" description="Peptidase M16 N-terminal" evidence="8">
    <location>
        <begin position="51"/>
        <end position="186"/>
    </location>
</feature>
<dbReference type="Proteomes" id="UP000615446">
    <property type="component" value="Unassembled WGS sequence"/>
</dbReference>
<comment type="caution">
    <text evidence="12">The sequence shown here is derived from an EMBL/GenBank/DDBJ whole genome shotgun (WGS) entry which is preliminary data.</text>
</comment>
<dbReference type="STRING" id="94130.A0A2Z6R1A9"/>
<dbReference type="InterPro" id="IPR032632">
    <property type="entry name" value="Peptidase_M16_M"/>
</dbReference>
<proteinExistence type="inferred from homology"/>
<dbReference type="Pfam" id="PF16187">
    <property type="entry name" value="Peptidase_M16_M"/>
    <property type="match status" value="1"/>
</dbReference>
<evidence type="ECO:0000313" key="13">
    <source>
        <dbReference type="EMBL" id="GES75053.1"/>
    </source>
</evidence>
<dbReference type="Pfam" id="PF00675">
    <property type="entry name" value="Peptidase_M16"/>
    <property type="match status" value="1"/>
</dbReference>
<dbReference type="InterPro" id="IPR007863">
    <property type="entry name" value="Peptidase_M16_C"/>
</dbReference>
<evidence type="ECO:0000313" key="14">
    <source>
        <dbReference type="Proteomes" id="UP000247702"/>
    </source>
</evidence>
<accession>A0A2Z6R1A9</accession>
<dbReference type="AlphaFoldDB" id="A0A2Z6R1A9"/>
<dbReference type="InterPro" id="IPR011249">
    <property type="entry name" value="Metalloenz_LuxS/M16"/>
</dbReference>
<dbReference type="PANTHER" id="PTHR43690:SF18">
    <property type="entry name" value="INSULIN-DEGRADING ENZYME-RELATED"/>
    <property type="match status" value="1"/>
</dbReference>